<feature type="compositionally biased region" description="Low complexity" evidence="3">
    <location>
        <begin position="81"/>
        <end position="102"/>
    </location>
</feature>
<dbReference type="GeneID" id="11468631"/>
<dbReference type="PROSITE" id="PS50009">
    <property type="entry name" value="RASGEF_CAT"/>
    <property type="match status" value="1"/>
</dbReference>
<dbReference type="SUPFAM" id="SSF50729">
    <property type="entry name" value="PH domain-like"/>
    <property type="match status" value="1"/>
</dbReference>
<dbReference type="GO" id="GO:0030036">
    <property type="term" value="P:actin cytoskeleton organization"/>
    <property type="evidence" value="ECO:0007669"/>
    <property type="project" value="EnsemblFungi"/>
</dbReference>
<dbReference type="InterPro" id="IPR001895">
    <property type="entry name" value="RASGEF_cat_dom"/>
</dbReference>
<dbReference type="Proteomes" id="UP000006790">
    <property type="component" value="Chromosome 5"/>
</dbReference>
<keyword evidence="1" id="KW-0343">GTPase activation</keyword>
<dbReference type="GO" id="GO:0005096">
    <property type="term" value="F:GTPase activator activity"/>
    <property type="evidence" value="ECO:0007669"/>
    <property type="project" value="UniProtKB-KW"/>
</dbReference>
<dbReference type="CDD" id="cd06224">
    <property type="entry name" value="REM"/>
    <property type="match status" value="1"/>
</dbReference>
<dbReference type="GO" id="GO:0044879">
    <property type="term" value="P:mitotic morphogenesis checkpoint signaling"/>
    <property type="evidence" value="ECO:0007669"/>
    <property type="project" value="EnsemblFungi"/>
</dbReference>
<dbReference type="EMBL" id="CP002501">
    <property type="protein sequence ID" value="AET40279.1"/>
    <property type="molecule type" value="Genomic_DNA"/>
</dbReference>
<proteinExistence type="predicted"/>
<dbReference type="InterPro" id="IPR000651">
    <property type="entry name" value="Ras-like_Gua-exchang_fac_N"/>
</dbReference>
<feature type="region of interest" description="Disordered" evidence="3">
    <location>
        <begin position="357"/>
        <end position="381"/>
    </location>
</feature>
<dbReference type="InterPro" id="IPR008936">
    <property type="entry name" value="Rho_GTPase_activation_prot"/>
</dbReference>
<evidence type="ECO:0000256" key="1">
    <source>
        <dbReference type="ARBA" id="ARBA00022468"/>
    </source>
</evidence>
<sequence length="2156" mass="243816">MPLKWSSRGKRVPSETNTSPKKYTIGFCTTGGGSIEDRAPTSPRSSMSSNSSPNSKNNLSRHSQLNGSVCSDELTVRASQTQQKVQHTQTQISQQQQQQEQQHISSMQLSLPVAQRGSTGQQQQQPVIQHQRSLTSEDAKHFGQITSQSIFVKNFAFDEQVSALSSYNNHSQVSVMCSKGLQTPRTWTLPNPQQLNTETYDSTVFKVGWVNKAQGTVQHPPSSHREGRYSHQPTPSMSSLTLERQTHFAGNSNGSSNNSNTNLNEANKNSGNSNSNNNTNGYSYSTTNYKLHKAQLKGCILSLYKSGLGNVKFFDPCLELSPHAVQALQQQQQQQQHNERADGLLHPQLSTASYNSTLQLPCNNTNPGGTNQSDMDTSSLGVDPNSDELISRLDYVSLSYPHPELKLDKKDDKILSGSLESLCHAVLFMPTDDKKKAIDILLLLPLLDDFNKILNCFNLFGIIFTKHPDNAASSYNKYQHYQIDLEVDRLMTQRLALVVKTVLDMFPGFLLDDKIFQSVIVLLDTISFHDEDISQTMKIRIAEKQAELNKLTSFIYEPLQPAKLEALVKVSNFLKLDTEKIANQIHRINLKFSKVWSPQLDYSLLYDSQYCYRHVELNPLVFFNERNVQYLCRLMVTHVFSTDRDMTPNKRAEILTKWVQLGCKFEKLGDMVSWLAIATIICSIPMLRLTKTWQFVSDTYLKIIFKDWVPTIVQLDRRQMSSKSTNSVFILAPPNLNDAFIRDNVIPYFGDLVIRADDLPRETKYKYLEKKIRRTKNAFYKWQQRLDQAFEQAKKSSSSSKVLRAEDNGSEDVADFYHYWKLHMELPAMNIETIMGLSLKVEPPSLNYNVYSKPFPSRCSLINGGYLPILFTSLLQSYSLFPQELLIAAAAQNNRTSTLGAVTTPTNRVSQLSVSTRMQAQGTSVTETTGVTGISTIDEPIVKEISSKVSNEKVFLKFIRDLFNIDIHVFHISDDLVFKSIRDYENISKSKNSIIQTPKRSSHQSNILPDLSALSGALEGLELFNNISRSPEVVSEFTVQVVLKCATLEKIFDILVLTTRVFSNLVTTNDLVAYFCSERARKDKNPLKTSNNDNNNIGLLDFALISLIMDNDLFTETFFNNYKSFTTTLFVLENLAKRFIGAKSCAVSINRIKMSKPSGLSRRSSVNQNNPQQVDQRTSSASSGMFTLEYDDVKFPVWDQKVTNNDLCPLSYLAKIQLGVLESLYHFIKEHYADFTDDLKNSKTFLDVLKIINQEVYEEWDKRLEEFRKSTKNGSTPSVEVLSITELEKLQAQLQELFNNIKSSYQRQLYRPLGVTRTHRRVNDLLTSFKSHTSMSGAIMNGTDSTLDKMATSFTKLKFNDYDGMISWLYQLDHFIMDKLRMISGHTWIEVSQILESLSNESLFSFRYPLQSISNNVVASGNSQLDDLEILDVFQWLSTLETEDGSPVMEYLPPSVQLIIKLHVALTRFFVVHISHLHSSYETRVNTCSVILQMLNFVHLKNTEVDLFDVDDASAKGNPATNISPHVPSFIETAISNAIVSPESRFFEMSWKQSYQNISDQSNIKLTFMGSMLNVLDKSARNFSNADSKYSLKPKNLSPCPGWFISRLLEITQLVPNMSIENSKMVNFDKRRFINNIVANYQDLIPNVDHYPSWDKSQDKLEFGSVLFYSGVDSNKAFRKASKDAATNEARQLKFQSMGLFNDILVAEVYKIQRDQKMMEQLAIQDHEYKRSMASQFPMRPSISVASPTCGTPLNGKYPSISQNSLGVNVSNNMSLSVGRHGRASVSSRTSVISNSTTVAPLGNTVPTTPATTTSHHGSMGKKIGGFLRRPFSISGFSSSSSQGSSANSVILPGVQSNGSISPYELPDILNEIQDVKPATSLKTFEIKSCIPVNNYRQDPDMMHCFKIIMEDGSQHTIQGTDEIDMNEWIKAIILSKRYSFHSKKFKGKTSNKIFGVPVEDVCEREGVMIPNIIVKLLDEIELRGLDEVGLYRVPGSVGSINALKSAFDEEGALNNTFTLEDDRWFEINTIAGCFKLYLRELPESLFTKEKVDNFVDLMACFKSREIDLSNFQNEVKLLLKSLPVFNYHILKRLFMHLNRVHQHVENNRMDASNLAIVFSMSFINQDDLASTMGPTLGLLQMLLQYLIRNPEHYFI</sequence>
<feature type="compositionally biased region" description="Polar residues" evidence="3">
    <location>
        <begin position="231"/>
        <end position="243"/>
    </location>
</feature>
<dbReference type="Pfam" id="PF00618">
    <property type="entry name" value="RasGEF_N"/>
    <property type="match status" value="1"/>
</dbReference>
<dbReference type="FunCoup" id="I6NDY7">
    <property type="interactions" value="638"/>
</dbReference>
<dbReference type="HOGENOM" id="CLU_002085_0_0_1"/>
<feature type="region of interest" description="Disordered" evidence="3">
    <location>
        <begin position="215"/>
        <end position="281"/>
    </location>
</feature>
<dbReference type="SUPFAM" id="SSF48350">
    <property type="entry name" value="GTPase activation domain, GAP"/>
    <property type="match status" value="1"/>
</dbReference>
<feature type="region of interest" description="Disordered" evidence="3">
    <location>
        <begin position="1157"/>
        <end position="1180"/>
    </location>
</feature>
<protein>
    <recommendedName>
        <fullName evidence="8">Rho-GAP domain-containing protein</fullName>
    </recommendedName>
</protein>
<dbReference type="GO" id="GO:0005085">
    <property type="term" value="F:guanyl-nucleotide exchange factor activity"/>
    <property type="evidence" value="ECO:0007669"/>
    <property type="project" value="UniProtKB-KW"/>
</dbReference>
<dbReference type="GO" id="GO:0000131">
    <property type="term" value="C:incipient cellular bud site"/>
    <property type="evidence" value="ECO:0007669"/>
    <property type="project" value="EnsemblFungi"/>
</dbReference>
<feature type="region of interest" description="Disordered" evidence="3">
    <location>
        <begin position="1"/>
        <end position="64"/>
    </location>
</feature>
<evidence type="ECO:0000259" key="4">
    <source>
        <dbReference type="PROSITE" id="PS50009"/>
    </source>
</evidence>
<dbReference type="OrthoDB" id="79452at2759"/>
<accession>I6NDY7</accession>
<feature type="compositionally biased region" description="Low complexity" evidence="3">
    <location>
        <begin position="1798"/>
        <end position="1814"/>
    </location>
</feature>
<dbReference type="CDD" id="cd00159">
    <property type="entry name" value="RhoGAP"/>
    <property type="match status" value="1"/>
</dbReference>
<evidence type="ECO:0000313" key="6">
    <source>
        <dbReference type="EMBL" id="AET40279.1"/>
    </source>
</evidence>
<dbReference type="RefSeq" id="XP_003647096.1">
    <property type="nucleotide sequence ID" value="XM_003647048.1"/>
</dbReference>
<dbReference type="OMA" id="TLEDDRW"/>
<keyword evidence="2" id="KW-0344">Guanine-nucleotide releasing factor</keyword>
<feature type="compositionally biased region" description="Low complexity" evidence="3">
    <location>
        <begin position="40"/>
        <end position="60"/>
    </location>
</feature>
<dbReference type="Gene3D" id="1.10.555.10">
    <property type="entry name" value="Rho GTPase activation protein"/>
    <property type="match status" value="1"/>
</dbReference>
<feature type="compositionally biased region" description="Low complexity" evidence="3">
    <location>
        <begin position="251"/>
        <end position="281"/>
    </location>
</feature>
<keyword evidence="7" id="KW-1185">Reference proteome</keyword>
<dbReference type="InParanoid" id="I6NDY7"/>
<dbReference type="GO" id="GO:0007264">
    <property type="term" value="P:small GTPase-mediated signal transduction"/>
    <property type="evidence" value="ECO:0007669"/>
    <property type="project" value="InterPro"/>
</dbReference>
<dbReference type="GO" id="GO:0005938">
    <property type="term" value="C:cell cortex"/>
    <property type="evidence" value="ECO:0007669"/>
    <property type="project" value="EnsemblFungi"/>
</dbReference>
<dbReference type="InterPro" id="IPR050729">
    <property type="entry name" value="Rho-GAP"/>
</dbReference>
<dbReference type="SMART" id="SM00147">
    <property type="entry name" value="RasGEF"/>
    <property type="match status" value="1"/>
</dbReference>
<dbReference type="GO" id="GO:0043332">
    <property type="term" value="C:mating projection tip"/>
    <property type="evidence" value="ECO:0007669"/>
    <property type="project" value="EnsemblFungi"/>
</dbReference>
<feature type="compositionally biased region" description="Polar residues" evidence="3">
    <location>
        <begin position="357"/>
        <end position="380"/>
    </location>
</feature>
<dbReference type="InterPro" id="IPR023578">
    <property type="entry name" value="Ras_GEF_dom_sf"/>
</dbReference>
<dbReference type="PANTHER" id="PTHR23176">
    <property type="entry name" value="RHO/RAC/CDC GTPASE-ACTIVATING PROTEIN"/>
    <property type="match status" value="1"/>
</dbReference>
<dbReference type="SMART" id="SM00229">
    <property type="entry name" value="RasGEFN"/>
    <property type="match status" value="1"/>
</dbReference>
<dbReference type="SMART" id="SM00324">
    <property type="entry name" value="RhoGAP"/>
    <property type="match status" value="1"/>
</dbReference>
<feature type="region of interest" description="Disordered" evidence="3">
    <location>
        <begin position="1798"/>
        <end position="1820"/>
    </location>
</feature>
<dbReference type="Pfam" id="PF00617">
    <property type="entry name" value="RasGEF"/>
    <property type="match status" value="1"/>
</dbReference>
<dbReference type="InterPro" id="IPR000198">
    <property type="entry name" value="RhoGAP_dom"/>
</dbReference>
<feature type="compositionally biased region" description="Polar residues" evidence="3">
    <location>
        <begin position="1161"/>
        <end position="1180"/>
    </location>
</feature>
<dbReference type="Gene3D" id="2.30.29.30">
    <property type="entry name" value="Pleckstrin-homology domain (PH domain)/Phosphotyrosine-binding domain (PTB)"/>
    <property type="match status" value="1"/>
</dbReference>
<gene>
    <name evidence="6" type="ordered locus">Ecym_5539</name>
</gene>
<dbReference type="Gene3D" id="1.10.840.10">
    <property type="entry name" value="Ras guanine-nucleotide exchange factors catalytic domain"/>
    <property type="match status" value="1"/>
</dbReference>
<dbReference type="PROSITE" id="PS50238">
    <property type="entry name" value="RHOGAP"/>
    <property type="match status" value="1"/>
</dbReference>
<dbReference type="CDD" id="cd00821">
    <property type="entry name" value="PH"/>
    <property type="match status" value="1"/>
</dbReference>
<dbReference type="SUPFAM" id="SSF48366">
    <property type="entry name" value="Ras GEF"/>
    <property type="match status" value="2"/>
</dbReference>
<dbReference type="PANTHER" id="PTHR23176:SF96">
    <property type="entry name" value="GTPASE-ACTIVATING PROTEIN BEM2_IPL2"/>
    <property type="match status" value="1"/>
</dbReference>
<feature type="domain" description="Rho-GAP" evidence="5">
    <location>
        <begin position="1957"/>
        <end position="2155"/>
    </location>
</feature>
<evidence type="ECO:0000313" key="7">
    <source>
        <dbReference type="Proteomes" id="UP000006790"/>
    </source>
</evidence>
<dbReference type="InterPro" id="IPR036964">
    <property type="entry name" value="RASGEF_cat_dom_sf"/>
</dbReference>
<dbReference type="Pfam" id="PF00620">
    <property type="entry name" value="RhoGAP"/>
    <property type="match status" value="1"/>
</dbReference>
<dbReference type="InterPro" id="IPR011993">
    <property type="entry name" value="PH-like_dom_sf"/>
</dbReference>
<evidence type="ECO:0000256" key="3">
    <source>
        <dbReference type="SAM" id="MobiDB-lite"/>
    </source>
</evidence>
<feature type="region of interest" description="Disordered" evidence="3">
    <location>
        <begin position="81"/>
        <end position="106"/>
    </location>
</feature>
<dbReference type="GO" id="GO:0005934">
    <property type="term" value="C:cellular bud tip"/>
    <property type="evidence" value="ECO:0007669"/>
    <property type="project" value="EnsemblFungi"/>
</dbReference>
<dbReference type="GO" id="GO:0035024">
    <property type="term" value="P:negative regulation of Rho protein signal transduction"/>
    <property type="evidence" value="ECO:0007669"/>
    <property type="project" value="EnsemblFungi"/>
</dbReference>
<organism evidence="6 7">
    <name type="scientific">Eremothecium cymbalariae (strain CBS 270.75 / DBVPG 7215 / KCTC 17166 / NRRL Y-17582)</name>
    <name type="common">Yeast</name>
    <dbReference type="NCBI Taxonomy" id="931890"/>
    <lineage>
        <taxon>Eukaryota</taxon>
        <taxon>Fungi</taxon>
        <taxon>Dikarya</taxon>
        <taxon>Ascomycota</taxon>
        <taxon>Saccharomycotina</taxon>
        <taxon>Saccharomycetes</taxon>
        <taxon>Saccharomycetales</taxon>
        <taxon>Saccharomycetaceae</taxon>
        <taxon>Eremothecium</taxon>
    </lineage>
</organism>
<name>I6NDY7_ERECY</name>
<evidence type="ECO:0008006" key="8">
    <source>
        <dbReference type="Google" id="ProtNLM"/>
    </source>
</evidence>
<dbReference type="Gene3D" id="1.20.870.10">
    <property type="entry name" value="Son of sevenless (SoS) protein Chain: S domain 1"/>
    <property type="match status" value="1"/>
</dbReference>
<dbReference type="STRING" id="931890.I6NDY7"/>
<evidence type="ECO:0000256" key="2">
    <source>
        <dbReference type="PROSITE-ProRule" id="PRU00168"/>
    </source>
</evidence>
<dbReference type="GO" id="GO:0005886">
    <property type="term" value="C:plasma membrane"/>
    <property type="evidence" value="ECO:0007669"/>
    <property type="project" value="EnsemblFungi"/>
</dbReference>
<reference evidence="6 7" key="1">
    <citation type="journal article" date="2011" name="G3 (Bethesda)">
        <title>Genome evolution in the Eremothecium clade of the Saccharomyces complex revealed by comparative genomics.</title>
        <authorList>
            <person name="Wendland J."/>
            <person name="Walther A."/>
        </authorList>
    </citation>
    <scope>NUCLEOTIDE SEQUENCE [LARGE SCALE GENOMIC DNA]</scope>
    <source>
        <strain evidence="7">CBS 270.75 / DBVPG 7215 / KCTC 17166 / NRRL Y-17582</strain>
    </source>
</reference>
<dbReference type="KEGG" id="erc:Ecym_5539"/>
<feature type="domain" description="Ras-GEF" evidence="4">
    <location>
        <begin position="577"/>
        <end position="844"/>
    </location>
</feature>
<dbReference type="eggNOG" id="KOG1450">
    <property type="taxonomic scope" value="Eukaryota"/>
</dbReference>
<evidence type="ECO:0000259" key="5">
    <source>
        <dbReference type="PROSITE" id="PS50238"/>
    </source>
</evidence>